<dbReference type="EMBL" id="CAWUHD010000052">
    <property type="protein sequence ID" value="CAK7223961.1"/>
    <property type="molecule type" value="Genomic_DNA"/>
</dbReference>
<evidence type="ECO:0000256" key="2">
    <source>
        <dbReference type="SAM" id="Phobius"/>
    </source>
</evidence>
<keyword evidence="4" id="KW-1185">Reference proteome</keyword>
<evidence type="ECO:0000313" key="3">
    <source>
        <dbReference type="EMBL" id="CAK7223961.1"/>
    </source>
</evidence>
<feature type="transmembrane region" description="Helical" evidence="2">
    <location>
        <begin position="110"/>
        <end position="128"/>
    </location>
</feature>
<evidence type="ECO:0000256" key="1">
    <source>
        <dbReference type="ARBA" id="ARBA00022448"/>
    </source>
</evidence>
<dbReference type="Proteomes" id="UP001642482">
    <property type="component" value="Unassembled WGS sequence"/>
</dbReference>
<keyword evidence="2" id="KW-1133">Transmembrane helix</keyword>
<keyword evidence="1" id="KW-0813">Transport</keyword>
<dbReference type="InterPro" id="IPR010573">
    <property type="entry name" value="MFS_Str1/Tri12-like"/>
</dbReference>
<name>A0ABP0BWI8_9PEZI</name>
<comment type="caution">
    <text evidence="3">The sequence shown here is derived from an EMBL/GenBank/DDBJ whole genome shotgun (WGS) entry which is preliminary data.</text>
</comment>
<reference evidence="3 4" key="1">
    <citation type="submission" date="2024-01" db="EMBL/GenBank/DDBJ databases">
        <authorList>
            <person name="Allen C."/>
            <person name="Tagirdzhanova G."/>
        </authorList>
    </citation>
    <scope>NUCLEOTIDE SEQUENCE [LARGE SCALE GENOMIC DNA]</scope>
</reference>
<protein>
    <submittedName>
        <fullName evidence="3">Uncharacterized protein</fullName>
    </submittedName>
</protein>
<accession>A0ABP0BWI8</accession>
<keyword evidence="2" id="KW-0812">Transmembrane</keyword>
<gene>
    <name evidence="3" type="ORF">SEUCBS140593_005412</name>
</gene>
<evidence type="ECO:0000313" key="4">
    <source>
        <dbReference type="Proteomes" id="UP001642482"/>
    </source>
</evidence>
<sequence>MIKGITSNMTPLCLEPEDIGLAIGMLGSIRTDLSSIATAVYTAILSEKLTTNIPKYTGAVVATTGMSEQTLEEILTGLAAGQESFPDINPTEVAEVASEYQTAYAKSFQILYLVSLAFSVISVIAAIFTPDLKHRFTNEAARRLHGADINKKEAEAFNGEHENKGAV</sequence>
<dbReference type="Pfam" id="PF06609">
    <property type="entry name" value="TRI12"/>
    <property type="match status" value="1"/>
</dbReference>
<keyword evidence="2" id="KW-0472">Membrane</keyword>
<proteinExistence type="predicted"/>
<organism evidence="3 4">
    <name type="scientific">Sporothrix eucalyptigena</name>
    <dbReference type="NCBI Taxonomy" id="1812306"/>
    <lineage>
        <taxon>Eukaryota</taxon>
        <taxon>Fungi</taxon>
        <taxon>Dikarya</taxon>
        <taxon>Ascomycota</taxon>
        <taxon>Pezizomycotina</taxon>
        <taxon>Sordariomycetes</taxon>
        <taxon>Sordariomycetidae</taxon>
        <taxon>Ophiostomatales</taxon>
        <taxon>Ophiostomataceae</taxon>
        <taxon>Sporothrix</taxon>
    </lineage>
</organism>